<dbReference type="RefSeq" id="XP_020048570.1">
    <property type="nucleotide sequence ID" value="XM_020189060.1"/>
</dbReference>
<feature type="domain" description="TECPR1-like DysF" evidence="7">
    <location>
        <begin position="30"/>
        <end position="305"/>
    </location>
</feature>
<proteinExistence type="predicted"/>
<sequence>MSASTKQIHANFSPLPDSIHDSSASCYYNSKNLISTTPTIITKSLFNIYPFLLTANEFLNIPLWTSTSLNTQQNFYYANFLFIFLINLFILYHNILVIPGLVFVSCYVIWIIKSYNSTNDFFSNESLIDIRIIIDDIKTTNTINTDSTTSNNISNTHLNQISEVNEASELLQDTENNFAIVTDLFEVINLLNIVVTKLEIMLCLISIDQLNNPDLTLTNQKNNPMDNPDINYKLPEKIGKFRIILTIFCIYPFFYLFISKNLMSLKKFVLILLNIIFFKNCPIIISTKNLLWRSKYIRITINLLKNFFII</sequence>
<evidence type="ECO:0000256" key="5">
    <source>
        <dbReference type="ARBA" id="ARBA00023140"/>
    </source>
</evidence>
<evidence type="ECO:0000256" key="4">
    <source>
        <dbReference type="ARBA" id="ARBA00023136"/>
    </source>
</evidence>
<dbReference type="GO" id="GO:0007031">
    <property type="term" value="P:peroxisome organization"/>
    <property type="evidence" value="ECO:0007669"/>
    <property type="project" value="UniProtKB-ARBA"/>
</dbReference>
<dbReference type="InterPro" id="IPR010482">
    <property type="entry name" value="TECPR1-like_DysF"/>
</dbReference>
<evidence type="ECO:0000256" key="3">
    <source>
        <dbReference type="ARBA" id="ARBA00022989"/>
    </source>
</evidence>
<feature type="transmembrane region" description="Helical" evidence="6">
    <location>
        <begin position="241"/>
        <end position="258"/>
    </location>
</feature>
<dbReference type="PANTHER" id="PTHR31679">
    <property type="entry name" value="PEROXISOMAL MEMBRANE PROTEIN PEX30-RELATED"/>
    <property type="match status" value="1"/>
</dbReference>
<feature type="transmembrane region" description="Helical" evidence="6">
    <location>
        <begin position="80"/>
        <end position="112"/>
    </location>
</feature>
<keyword evidence="5" id="KW-0576">Peroxisome</keyword>
<gene>
    <name evidence="8" type="ORF">ASCRUDRAFT_133574</name>
</gene>
<evidence type="ECO:0000259" key="7">
    <source>
        <dbReference type="Pfam" id="PF06398"/>
    </source>
</evidence>
<dbReference type="InterPro" id="IPR052646">
    <property type="entry name" value="Peroxisomal_PEX28-32"/>
</dbReference>
<evidence type="ECO:0000256" key="1">
    <source>
        <dbReference type="ARBA" id="ARBA00004585"/>
    </source>
</evidence>
<accession>A0A1D2VKX9</accession>
<protein>
    <recommendedName>
        <fullName evidence="7">TECPR1-like DysF domain-containing protein</fullName>
    </recommendedName>
</protein>
<keyword evidence="4 6" id="KW-0472">Membrane</keyword>
<keyword evidence="9" id="KW-1185">Reference proteome</keyword>
<dbReference type="Proteomes" id="UP000095038">
    <property type="component" value="Unassembled WGS sequence"/>
</dbReference>
<dbReference type="GO" id="GO:0005778">
    <property type="term" value="C:peroxisomal membrane"/>
    <property type="evidence" value="ECO:0007669"/>
    <property type="project" value="UniProtKB-SubCell"/>
</dbReference>
<evidence type="ECO:0000313" key="9">
    <source>
        <dbReference type="Proteomes" id="UP000095038"/>
    </source>
</evidence>
<feature type="transmembrane region" description="Helical" evidence="6">
    <location>
        <begin position="270"/>
        <end position="291"/>
    </location>
</feature>
<organism evidence="8 9">
    <name type="scientific">Ascoidea rubescens DSM 1968</name>
    <dbReference type="NCBI Taxonomy" id="1344418"/>
    <lineage>
        <taxon>Eukaryota</taxon>
        <taxon>Fungi</taxon>
        <taxon>Dikarya</taxon>
        <taxon>Ascomycota</taxon>
        <taxon>Saccharomycotina</taxon>
        <taxon>Saccharomycetes</taxon>
        <taxon>Ascoideaceae</taxon>
        <taxon>Ascoidea</taxon>
    </lineage>
</organism>
<dbReference type="PANTHER" id="PTHR31679:SF2">
    <property type="entry name" value="PEROXISOMAL MEMBRANE PROTEIN PEX30-RELATED"/>
    <property type="match status" value="1"/>
</dbReference>
<evidence type="ECO:0000256" key="6">
    <source>
        <dbReference type="SAM" id="Phobius"/>
    </source>
</evidence>
<dbReference type="EMBL" id="KV454477">
    <property type="protein sequence ID" value="ODV62263.1"/>
    <property type="molecule type" value="Genomic_DNA"/>
</dbReference>
<evidence type="ECO:0000313" key="8">
    <source>
        <dbReference type="EMBL" id="ODV62263.1"/>
    </source>
</evidence>
<dbReference type="AlphaFoldDB" id="A0A1D2VKX9"/>
<comment type="subcellular location">
    <subcellularLocation>
        <location evidence="1">Peroxisome membrane</location>
        <topology evidence="1">Multi-pass membrane protein</topology>
    </subcellularLocation>
</comment>
<reference evidence="9" key="1">
    <citation type="submission" date="2016-05" db="EMBL/GenBank/DDBJ databases">
        <title>Comparative genomics of biotechnologically important yeasts.</title>
        <authorList>
            <consortium name="DOE Joint Genome Institute"/>
            <person name="Riley R."/>
            <person name="Haridas S."/>
            <person name="Wolfe K.H."/>
            <person name="Lopes M.R."/>
            <person name="Hittinger C.T."/>
            <person name="Goker M."/>
            <person name="Salamov A."/>
            <person name="Wisecaver J."/>
            <person name="Long T.M."/>
            <person name="Aerts A.L."/>
            <person name="Barry K."/>
            <person name="Choi C."/>
            <person name="Clum A."/>
            <person name="Coughlan A.Y."/>
            <person name="Deshpande S."/>
            <person name="Douglass A.P."/>
            <person name="Hanson S.J."/>
            <person name="Klenk H.-P."/>
            <person name="Labutti K."/>
            <person name="Lapidus A."/>
            <person name="Lindquist E."/>
            <person name="Lipzen A."/>
            <person name="Meier-Kolthoff J.P."/>
            <person name="Ohm R.A."/>
            <person name="Otillar R.P."/>
            <person name="Pangilinan J."/>
            <person name="Peng Y."/>
            <person name="Rokas A."/>
            <person name="Rosa C.A."/>
            <person name="Scheuner C."/>
            <person name="Sibirny A.A."/>
            <person name="Slot J.C."/>
            <person name="Stielow J.B."/>
            <person name="Sun H."/>
            <person name="Kurtzman C.P."/>
            <person name="Blackwell M."/>
            <person name="Grigoriev I.V."/>
            <person name="Jeffries T.W."/>
        </authorList>
    </citation>
    <scope>NUCLEOTIDE SEQUENCE [LARGE SCALE GENOMIC DNA]</scope>
    <source>
        <strain evidence="9">DSM 1968</strain>
    </source>
</reference>
<dbReference type="GeneID" id="30962696"/>
<name>A0A1D2VKX9_9ASCO</name>
<keyword evidence="3 6" id="KW-1133">Transmembrane helix</keyword>
<evidence type="ECO:0000256" key="2">
    <source>
        <dbReference type="ARBA" id="ARBA00022692"/>
    </source>
</evidence>
<keyword evidence="2 6" id="KW-0812">Transmembrane</keyword>
<dbReference type="Pfam" id="PF06398">
    <property type="entry name" value="Pex24p"/>
    <property type="match status" value="1"/>
</dbReference>
<dbReference type="InParanoid" id="A0A1D2VKX9"/>